<evidence type="ECO:0000313" key="2">
    <source>
        <dbReference type="EMBL" id="HGQ64263.1"/>
    </source>
</evidence>
<evidence type="ECO:0000313" key="1">
    <source>
        <dbReference type="EMBL" id="HGQ35595.1"/>
    </source>
</evidence>
<organism evidence="2">
    <name type="scientific">Ignisphaera aggregans</name>
    <dbReference type="NCBI Taxonomy" id="334771"/>
    <lineage>
        <taxon>Archaea</taxon>
        <taxon>Thermoproteota</taxon>
        <taxon>Thermoprotei</taxon>
        <taxon>Desulfurococcales</taxon>
        <taxon>Desulfurococcaceae</taxon>
        <taxon>Ignisphaera</taxon>
    </lineage>
</organism>
<proteinExistence type="predicted"/>
<accession>A0A7C4NJG0</accession>
<dbReference type="EMBL" id="DTCK01000014">
    <property type="protein sequence ID" value="HGQ35595.1"/>
    <property type="molecule type" value="Genomic_DNA"/>
</dbReference>
<protein>
    <submittedName>
        <fullName evidence="2">Uncharacterized protein</fullName>
    </submittedName>
</protein>
<name>A0A7C4NJG0_9CREN</name>
<dbReference type="EMBL" id="DTBD01000024">
    <property type="protein sequence ID" value="HGQ64263.1"/>
    <property type="molecule type" value="Genomic_DNA"/>
</dbReference>
<gene>
    <name evidence="2" type="ORF">ENU08_03370</name>
    <name evidence="1" type="ORF">ENU41_02825</name>
</gene>
<comment type="caution">
    <text evidence="2">The sequence shown here is derived from an EMBL/GenBank/DDBJ whole genome shotgun (WGS) entry which is preliminary data.</text>
</comment>
<sequence length="82" mass="9828">MPAIGVLVDVIVGLEEYLEDPTMNKTATIMQTMAITMYKYFSENINNNHSSWIRTYNILFWPERFISFWNPYERYRHGFCAH</sequence>
<reference evidence="2" key="1">
    <citation type="journal article" date="2020" name="mSystems">
        <title>Genome- and Community-Level Interaction Insights into Carbon Utilization and Element Cycling Functions of Hydrothermarchaeota in Hydrothermal Sediment.</title>
        <authorList>
            <person name="Zhou Z."/>
            <person name="Liu Y."/>
            <person name="Xu W."/>
            <person name="Pan J."/>
            <person name="Luo Z.H."/>
            <person name="Li M."/>
        </authorList>
    </citation>
    <scope>NUCLEOTIDE SEQUENCE [LARGE SCALE GENOMIC DNA]</scope>
    <source>
        <strain evidence="2">SpSt-637</strain>
        <strain evidence="1">SpSt-667</strain>
    </source>
</reference>
<dbReference type="AlphaFoldDB" id="A0A7C4NJG0"/>